<sequence>MDQQQFITAFQGNYERASLYFSNSFDRQLLISLACKYTLANKTFSGVALENICAEIDNAKSREFSFQLGSPSSYKLAAYLQDEKDIQQAIQHLIDNDKILKSNKFKSNHYRVLASLFLQDDRNLHAKRAKQLFDEMNGHQPFLTSNEDIPYVVLLTREENDIVQQAKTMVQYYKELNKHQFQMGNHLQALAQILTIYSIDYSDTLSQYVVKLRDELVDNGVKVKKYHYPFLGLLALAATDDYKINEIVTLHTELCTLKAFKQAKDYALIVAIQKVIRDLLELQSLVDLSNASKLDMLVEVAEIGIDIFSIFPSGVGSIIGDLFN</sequence>
<organism evidence="1 2">
    <name type="scientific">Ureibacillus acetophenoni</name>
    <dbReference type="NCBI Taxonomy" id="614649"/>
    <lineage>
        <taxon>Bacteria</taxon>
        <taxon>Bacillati</taxon>
        <taxon>Bacillota</taxon>
        <taxon>Bacilli</taxon>
        <taxon>Bacillales</taxon>
        <taxon>Caryophanaceae</taxon>
        <taxon>Ureibacillus</taxon>
    </lineage>
</organism>
<dbReference type="OrthoDB" id="1778393at2"/>
<proteinExistence type="predicted"/>
<dbReference type="InterPro" id="IPR025062">
    <property type="entry name" value="DUF4003"/>
</dbReference>
<dbReference type="EMBL" id="OBQC01000005">
    <property type="protein sequence ID" value="SOC39220.1"/>
    <property type="molecule type" value="Genomic_DNA"/>
</dbReference>
<dbReference type="Pfam" id="PF13170">
    <property type="entry name" value="DUF4003"/>
    <property type="match status" value="1"/>
</dbReference>
<dbReference type="RefSeq" id="WP_097149303.1">
    <property type="nucleotide sequence ID" value="NZ_OBQC01000005.1"/>
</dbReference>
<protein>
    <submittedName>
        <fullName evidence="1">Uncharacterized protein DUF4003</fullName>
    </submittedName>
</protein>
<keyword evidence="2" id="KW-1185">Reference proteome</keyword>
<name>A0A285UBF1_9BACL</name>
<reference evidence="2" key="1">
    <citation type="submission" date="2017-08" db="EMBL/GenBank/DDBJ databases">
        <authorList>
            <person name="Varghese N."/>
            <person name="Submissions S."/>
        </authorList>
    </citation>
    <scope>NUCLEOTIDE SEQUENCE [LARGE SCALE GENOMIC DNA]</scope>
    <source>
        <strain evidence="2">JC23</strain>
    </source>
</reference>
<dbReference type="AlphaFoldDB" id="A0A285UBF1"/>
<evidence type="ECO:0000313" key="1">
    <source>
        <dbReference type="EMBL" id="SOC39220.1"/>
    </source>
</evidence>
<evidence type="ECO:0000313" key="2">
    <source>
        <dbReference type="Proteomes" id="UP000219252"/>
    </source>
</evidence>
<dbReference type="Proteomes" id="UP000219252">
    <property type="component" value="Unassembled WGS sequence"/>
</dbReference>
<accession>A0A285UBF1</accession>
<gene>
    <name evidence="1" type="ORF">SAMN05877842_105110</name>
</gene>